<dbReference type="AlphaFoldDB" id="A0A151MGU2"/>
<dbReference type="EMBL" id="AKHW03006178">
    <property type="protein sequence ID" value="KYO23747.1"/>
    <property type="molecule type" value="Genomic_DNA"/>
</dbReference>
<reference evidence="1 2" key="1">
    <citation type="journal article" date="2012" name="Genome Biol.">
        <title>Sequencing three crocodilian genomes to illuminate the evolution of archosaurs and amniotes.</title>
        <authorList>
            <person name="St John J.A."/>
            <person name="Braun E.L."/>
            <person name="Isberg S.R."/>
            <person name="Miles L.G."/>
            <person name="Chong A.Y."/>
            <person name="Gongora J."/>
            <person name="Dalzell P."/>
            <person name="Moran C."/>
            <person name="Bed'hom B."/>
            <person name="Abzhanov A."/>
            <person name="Burgess S.C."/>
            <person name="Cooksey A.M."/>
            <person name="Castoe T.A."/>
            <person name="Crawford N.G."/>
            <person name="Densmore L.D."/>
            <person name="Drew J.C."/>
            <person name="Edwards S.V."/>
            <person name="Faircloth B.C."/>
            <person name="Fujita M.K."/>
            <person name="Greenwold M.J."/>
            <person name="Hoffmann F.G."/>
            <person name="Howard J.M."/>
            <person name="Iguchi T."/>
            <person name="Janes D.E."/>
            <person name="Khan S.Y."/>
            <person name="Kohno S."/>
            <person name="de Koning A.J."/>
            <person name="Lance S.L."/>
            <person name="McCarthy F.M."/>
            <person name="McCormack J.E."/>
            <person name="Merchant M.E."/>
            <person name="Peterson D.G."/>
            <person name="Pollock D.D."/>
            <person name="Pourmand N."/>
            <person name="Raney B.J."/>
            <person name="Roessler K.A."/>
            <person name="Sanford J.R."/>
            <person name="Sawyer R.H."/>
            <person name="Schmidt C.J."/>
            <person name="Triplett E.W."/>
            <person name="Tuberville T.D."/>
            <person name="Venegas-Anaya M."/>
            <person name="Howard J.T."/>
            <person name="Jarvis E.D."/>
            <person name="Guillette L.J.Jr."/>
            <person name="Glenn T.C."/>
            <person name="Green R.E."/>
            <person name="Ray D.A."/>
        </authorList>
    </citation>
    <scope>NUCLEOTIDE SEQUENCE [LARGE SCALE GENOMIC DNA]</scope>
    <source>
        <strain evidence="1">KSC_2009_1</strain>
    </source>
</reference>
<dbReference type="InterPro" id="IPR043502">
    <property type="entry name" value="DNA/RNA_pol_sf"/>
</dbReference>
<proteinExistence type="predicted"/>
<dbReference type="SUPFAM" id="SSF56672">
    <property type="entry name" value="DNA/RNA polymerases"/>
    <property type="match status" value="1"/>
</dbReference>
<keyword evidence="2" id="KW-1185">Reference proteome</keyword>
<dbReference type="Gene3D" id="3.10.10.10">
    <property type="entry name" value="HIV Type 1 Reverse Transcriptase, subunit A, domain 1"/>
    <property type="match status" value="1"/>
</dbReference>
<comment type="caution">
    <text evidence="1">The sequence shown here is derived from an EMBL/GenBank/DDBJ whole genome shotgun (WGS) entry which is preliminary data.</text>
</comment>
<sequence length="70" mass="7982">MVVVPKTDESIRLCINYRKVNEIVAFNAFPMPETFNNYLLIYLLGNWKISRDFDPSCLPACLPSTVTPTT</sequence>
<protein>
    <submittedName>
        <fullName evidence="1">Uncharacterized protein</fullName>
    </submittedName>
</protein>
<evidence type="ECO:0000313" key="2">
    <source>
        <dbReference type="Proteomes" id="UP000050525"/>
    </source>
</evidence>
<dbReference type="Proteomes" id="UP000050525">
    <property type="component" value="Unassembled WGS sequence"/>
</dbReference>
<name>A0A151MGU2_ALLMI</name>
<accession>A0A151MGU2</accession>
<organism evidence="1 2">
    <name type="scientific">Alligator mississippiensis</name>
    <name type="common">American alligator</name>
    <dbReference type="NCBI Taxonomy" id="8496"/>
    <lineage>
        <taxon>Eukaryota</taxon>
        <taxon>Metazoa</taxon>
        <taxon>Chordata</taxon>
        <taxon>Craniata</taxon>
        <taxon>Vertebrata</taxon>
        <taxon>Euteleostomi</taxon>
        <taxon>Archelosauria</taxon>
        <taxon>Archosauria</taxon>
        <taxon>Crocodylia</taxon>
        <taxon>Alligatoridae</taxon>
        <taxon>Alligatorinae</taxon>
        <taxon>Alligator</taxon>
    </lineage>
</organism>
<gene>
    <name evidence="1" type="ORF">Y1Q_0002360</name>
</gene>
<evidence type="ECO:0000313" key="1">
    <source>
        <dbReference type="EMBL" id="KYO23747.1"/>
    </source>
</evidence>